<dbReference type="PANTHER" id="PTHR10791">
    <property type="entry name" value="RAG1-ACTIVATING PROTEIN 1"/>
    <property type="match status" value="1"/>
</dbReference>
<feature type="transmembrane region" description="Helical" evidence="9">
    <location>
        <begin position="110"/>
        <end position="129"/>
    </location>
</feature>
<keyword evidence="6" id="KW-0677">Repeat</keyword>
<evidence type="ECO:0000256" key="8">
    <source>
        <dbReference type="ARBA" id="ARBA00023136"/>
    </source>
</evidence>
<dbReference type="GO" id="GO:0016020">
    <property type="term" value="C:membrane"/>
    <property type="evidence" value="ECO:0007669"/>
    <property type="project" value="InterPro"/>
</dbReference>
<gene>
    <name evidence="10" type="ORF">DFA_09134</name>
</gene>
<feature type="transmembrane region" description="Helical" evidence="9">
    <location>
        <begin position="69"/>
        <end position="90"/>
    </location>
</feature>
<evidence type="ECO:0000256" key="1">
    <source>
        <dbReference type="ARBA" id="ARBA00004127"/>
    </source>
</evidence>
<feature type="transmembrane region" description="Helical" evidence="9">
    <location>
        <begin position="6"/>
        <end position="24"/>
    </location>
</feature>
<dbReference type="OrthoDB" id="409725at2759"/>
<dbReference type="GO" id="GO:0051119">
    <property type="term" value="F:sugar transmembrane transporter activity"/>
    <property type="evidence" value="ECO:0007669"/>
    <property type="project" value="InterPro"/>
</dbReference>
<dbReference type="RefSeq" id="XP_004354987.1">
    <property type="nucleotide sequence ID" value="XM_004354935.1"/>
</dbReference>
<dbReference type="KEGG" id="dfa:DFA_09134"/>
<dbReference type="AlphaFoldDB" id="F4Q6S7"/>
<keyword evidence="4" id="KW-0762">Sugar transport</keyword>
<keyword evidence="7 9" id="KW-1133">Transmembrane helix</keyword>
<dbReference type="PANTHER" id="PTHR10791:SF224">
    <property type="entry name" value="SUGAR TRANSPORTER SWEET"/>
    <property type="match status" value="1"/>
</dbReference>
<dbReference type="FunFam" id="1.20.1280.290:FF:000007">
    <property type="entry name" value="Bidirectional sugar transporter SWEET7"/>
    <property type="match status" value="1"/>
</dbReference>
<evidence type="ECO:0000256" key="5">
    <source>
        <dbReference type="ARBA" id="ARBA00022692"/>
    </source>
</evidence>
<sequence>MTALTAIATILSVLGNILSTLLALSPIKQFIEIDKKRDVGKMNILPIIFLSANSMMWIIYGMVTKRLSILPVNTFGLLITLYFVFVFYGATPDVYAYQVIKKRDVSTMNYPLALMSTIAATCWTFYGILVQDPYIIVPNGAGAAISFTQLVVYFLIKKLASGYSDHLNLQGNSSPTFISESQHLEMDEDTPGGEI</sequence>
<keyword evidence="8 9" id="KW-0472">Membrane</keyword>
<comment type="subcellular location">
    <subcellularLocation>
        <location evidence="1">Endomembrane system</location>
        <topology evidence="1">Multi-pass membrane protein</topology>
    </subcellularLocation>
</comment>
<keyword evidence="11" id="KW-1185">Reference proteome</keyword>
<accession>F4Q6S7</accession>
<name>F4Q6S7_CACFS</name>
<evidence type="ECO:0000256" key="9">
    <source>
        <dbReference type="SAM" id="Phobius"/>
    </source>
</evidence>
<comment type="similarity">
    <text evidence="2">Belongs to the SWEET sugar transporter family.</text>
</comment>
<keyword evidence="5 9" id="KW-0812">Transmembrane</keyword>
<dbReference type="EMBL" id="GL883023">
    <property type="protein sequence ID" value="EGG16587.1"/>
    <property type="molecule type" value="Genomic_DNA"/>
</dbReference>
<evidence type="ECO:0000256" key="4">
    <source>
        <dbReference type="ARBA" id="ARBA00022597"/>
    </source>
</evidence>
<evidence type="ECO:0000256" key="3">
    <source>
        <dbReference type="ARBA" id="ARBA00022448"/>
    </source>
</evidence>
<protein>
    <recommendedName>
        <fullName evidence="12">Sugar transporter SWEET1</fullName>
    </recommendedName>
</protein>
<feature type="transmembrane region" description="Helical" evidence="9">
    <location>
        <begin position="44"/>
        <end position="63"/>
    </location>
</feature>
<proteinExistence type="inferred from homology"/>
<dbReference type="InterPro" id="IPR004316">
    <property type="entry name" value="SWEET_rpt"/>
</dbReference>
<dbReference type="InterPro" id="IPR047664">
    <property type="entry name" value="SWEET"/>
</dbReference>
<dbReference type="GeneID" id="14868584"/>
<evidence type="ECO:0000313" key="11">
    <source>
        <dbReference type="Proteomes" id="UP000007797"/>
    </source>
</evidence>
<keyword evidence="3" id="KW-0813">Transport</keyword>
<evidence type="ECO:0000256" key="6">
    <source>
        <dbReference type="ARBA" id="ARBA00022737"/>
    </source>
</evidence>
<organism evidence="10 11">
    <name type="scientific">Cavenderia fasciculata</name>
    <name type="common">Slime mold</name>
    <name type="synonym">Dictyostelium fasciculatum</name>
    <dbReference type="NCBI Taxonomy" id="261658"/>
    <lineage>
        <taxon>Eukaryota</taxon>
        <taxon>Amoebozoa</taxon>
        <taxon>Evosea</taxon>
        <taxon>Eumycetozoa</taxon>
        <taxon>Dictyostelia</taxon>
        <taxon>Acytosteliales</taxon>
        <taxon>Cavenderiaceae</taxon>
        <taxon>Cavenderia</taxon>
    </lineage>
</organism>
<dbReference type="Proteomes" id="UP000007797">
    <property type="component" value="Unassembled WGS sequence"/>
</dbReference>
<evidence type="ECO:0008006" key="12">
    <source>
        <dbReference type="Google" id="ProtNLM"/>
    </source>
</evidence>
<reference evidence="11" key="1">
    <citation type="journal article" date="2011" name="Genome Res.">
        <title>Phylogeny-wide analysis of social amoeba genomes highlights ancient origins for complex intercellular communication.</title>
        <authorList>
            <person name="Heidel A.J."/>
            <person name="Lawal H.M."/>
            <person name="Felder M."/>
            <person name="Schilde C."/>
            <person name="Helps N.R."/>
            <person name="Tunggal B."/>
            <person name="Rivero F."/>
            <person name="John U."/>
            <person name="Schleicher M."/>
            <person name="Eichinger L."/>
            <person name="Platzer M."/>
            <person name="Noegel A.A."/>
            <person name="Schaap P."/>
            <person name="Gloeckner G."/>
        </authorList>
    </citation>
    <scope>NUCLEOTIDE SEQUENCE [LARGE SCALE GENOMIC DNA]</scope>
    <source>
        <strain evidence="11">SH3</strain>
    </source>
</reference>
<dbReference type="Gene3D" id="1.20.1280.290">
    <property type="match status" value="2"/>
</dbReference>
<dbReference type="Pfam" id="PF03083">
    <property type="entry name" value="MtN3_slv"/>
    <property type="match status" value="2"/>
</dbReference>
<feature type="transmembrane region" description="Helical" evidence="9">
    <location>
        <begin position="135"/>
        <end position="156"/>
    </location>
</feature>
<evidence type="ECO:0000256" key="2">
    <source>
        <dbReference type="ARBA" id="ARBA00007809"/>
    </source>
</evidence>
<evidence type="ECO:0000256" key="7">
    <source>
        <dbReference type="ARBA" id="ARBA00022989"/>
    </source>
</evidence>
<evidence type="ECO:0000313" key="10">
    <source>
        <dbReference type="EMBL" id="EGG16587.1"/>
    </source>
</evidence>
<dbReference type="GO" id="GO:0012505">
    <property type="term" value="C:endomembrane system"/>
    <property type="evidence" value="ECO:0007669"/>
    <property type="project" value="UniProtKB-SubCell"/>
</dbReference>